<evidence type="ECO:0000259" key="1">
    <source>
        <dbReference type="PROSITE" id="PS51411"/>
    </source>
</evidence>
<dbReference type="InterPro" id="IPR047767">
    <property type="entry name" value="PSP1-like"/>
</dbReference>
<accession>A0A9D1JZK1</accession>
<dbReference type="PANTHER" id="PTHR43830">
    <property type="entry name" value="PROTEIN PSP1"/>
    <property type="match status" value="1"/>
</dbReference>
<organism evidence="2 3">
    <name type="scientific">Candidatus Galligastranaerophilus intestinavium</name>
    <dbReference type="NCBI Taxonomy" id="2840836"/>
    <lineage>
        <taxon>Bacteria</taxon>
        <taxon>Candidatus Galligastranaerophilus</taxon>
    </lineage>
</organism>
<dbReference type="EMBL" id="DVJQ01000073">
    <property type="protein sequence ID" value="HIS75068.1"/>
    <property type="molecule type" value="Genomic_DNA"/>
</dbReference>
<gene>
    <name evidence="2" type="ORF">IAA86_08640</name>
</gene>
<protein>
    <submittedName>
        <fullName evidence="2">Stage 0 sporulation protein</fullName>
    </submittedName>
</protein>
<comment type="caution">
    <text evidence="2">The sequence shown here is derived from an EMBL/GenBank/DDBJ whole genome shotgun (WGS) entry which is preliminary data.</text>
</comment>
<evidence type="ECO:0000313" key="3">
    <source>
        <dbReference type="Proteomes" id="UP000886865"/>
    </source>
</evidence>
<dbReference type="AlphaFoldDB" id="A0A9D1JZK1"/>
<dbReference type="NCBIfam" id="NF041131">
    <property type="entry name" value="RicT_YaaT_fam"/>
    <property type="match status" value="1"/>
</dbReference>
<proteinExistence type="predicted"/>
<evidence type="ECO:0000313" key="2">
    <source>
        <dbReference type="EMBL" id="HIS75068.1"/>
    </source>
</evidence>
<dbReference type="PROSITE" id="PS51411">
    <property type="entry name" value="PSP1_C"/>
    <property type="match status" value="1"/>
</dbReference>
<dbReference type="InterPro" id="IPR007557">
    <property type="entry name" value="PSP1_C"/>
</dbReference>
<feature type="domain" description="PSP1 C-terminal" evidence="1">
    <location>
        <begin position="61"/>
        <end position="147"/>
    </location>
</feature>
<dbReference type="GO" id="GO:0005737">
    <property type="term" value="C:cytoplasm"/>
    <property type="evidence" value="ECO:0007669"/>
    <property type="project" value="TreeGrafter"/>
</dbReference>
<reference evidence="2" key="2">
    <citation type="journal article" date="2021" name="PeerJ">
        <title>Extensive microbial diversity within the chicken gut microbiome revealed by metagenomics and culture.</title>
        <authorList>
            <person name="Gilroy R."/>
            <person name="Ravi A."/>
            <person name="Getino M."/>
            <person name="Pursley I."/>
            <person name="Horton D.L."/>
            <person name="Alikhan N.F."/>
            <person name="Baker D."/>
            <person name="Gharbi K."/>
            <person name="Hall N."/>
            <person name="Watson M."/>
            <person name="Adriaenssens E.M."/>
            <person name="Foster-Nyarko E."/>
            <person name="Jarju S."/>
            <person name="Secka A."/>
            <person name="Antonio M."/>
            <person name="Oren A."/>
            <person name="Chaudhuri R.R."/>
            <person name="La Ragione R."/>
            <person name="Hildebrand F."/>
            <person name="Pallen M.J."/>
        </authorList>
    </citation>
    <scope>NUCLEOTIDE SEQUENCE</scope>
    <source>
        <strain evidence="2">CHK152-2871</strain>
    </source>
</reference>
<dbReference type="Proteomes" id="UP000886865">
    <property type="component" value="Unassembled WGS sequence"/>
</dbReference>
<reference evidence="2" key="1">
    <citation type="submission" date="2020-10" db="EMBL/GenBank/DDBJ databases">
        <authorList>
            <person name="Gilroy R."/>
        </authorList>
    </citation>
    <scope>NUCLEOTIDE SEQUENCE</scope>
    <source>
        <strain evidence="2">CHK152-2871</strain>
    </source>
</reference>
<sequence>MKFAVRIIKNTFHPLNVPDGANLHHGQKVLVRTEKGEEVFSVFIVNSQVLKQWQKFKPEPLPLIRTINENDKPILEEQKQLEAQAFFKCKALVEKRGLVMNLVQTRYTFDRKKITFYYTAPERVDFRELLKDLTQEFKRVRIDLRHIGVRDETSILGGQGVCGQDYCCCRFLKKFESVNTKLARDQGIPMTPGKITGACGRLLCCLNYEYQNYLEAAKTLPPIGSGVMTPDGVAKVFSLNFLKKSVSVKLEDGKIKEYSKDDIEMLDGEVDIEINTAQNALDYHDEGETLDLKSLDNDKNSSTGNI</sequence>
<dbReference type="PANTHER" id="PTHR43830:SF3">
    <property type="entry name" value="PROTEIN PSP1"/>
    <property type="match status" value="1"/>
</dbReference>
<dbReference type="Pfam" id="PF04468">
    <property type="entry name" value="PSP1"/>
    <property type="match status" value="1"/>
</dbReference>
<name>A0A9D1JZK1_9BACT</name>